<comment type="caution">
    <text evidence="1">The sequence shown here is derived from an EMBL/GenBank/DDBJ whole genome shotgun (WGS) entry which is preliminary data.</text>
</comment>
<keyword evidence="2" id="KW-1185">Reference proteome</keyword>
<dbReference type="AlphaFoldDB" id="A0A9P8P0A2"/>
<dbReference type="RefSeq" id="XP_046059398.1">
    <property type="nucleotide sequence ID" value="XM_046206755.1"/>
</dbReference>
<name>A0A9P8P0A2_9ASCO</name>
<evidence type="ECO:0000313" key="2">
    <source>
        <dbReference type="Proteomes" id="UP000769157"/>
    </source>
</evidence>
<dbReference type="GeneID" id="70237524"/>
<organism evidence="1 2">
    <name type="scientific">Ogataea philodendri</name>
    <dbReference type="NCBI Taxonomy" id="1378263"/>
    <lineage>
        <taxon>Eukaryota</taxon>
        <taxon>Fungi</taxon>
        <taxon>Dikarya</taxon>
        <taxon>Ascomycota</taxon>
        <taxon>Saccharomycotina</taxon>
        <taxon>Pichiomycetes</taxon>
        <taxon>Pichiales</taxon>
        <taxon>Pichiaceae</taxon>
        <taxon>Ogataea</taxon>
    </lineage>
</organism>
<dbReference type="Proteomes" id="UP000769157">
    <property type="component" value="Unassembled WGS sequence"/>
</dbReference>
<evidence type="ECO:0000313" key="1">
    <source>
        <dbReference type="EMBL" id="KAH3662309.1"/>
    </source>
</evidence>
<protein>
    <submittedName>
        <fullName evidence="1">Uncharacterized protein</fullName>
    </submittedName>
</protein>
<sequence length="135" mass="14396">MSLRFFTISSNLATESPLSARNRAEDGPSIVDMVFLSMNCQLAFNAVMLESPTSSGSTSRLTFGSHSRVSSRLASKFAIGSNRVFGCDNANLNSLLPSFSCSAISSGISSNSPFRILEEILPSEASLSQCDTKEV</sequence>
<proteinExistence type="predicted"/>
<accession>A0A9P8P0A2</accession>
<gene>
    <name evidence="1" type="ORF">OGAPHI_005560</name>
</gene>
<dbReference type="EMBL" id="JAEUBE010000378">
    <property type="protein sequence ID" value="KAH3662309.1"/>
    <property type="molecule type" value="Genomic_DNA"/>
</dbReference>
<reference evidence="1" key="1">
    <citation type="journal article" date="2021" name="Open Biol.">
        <title>Shared evolutionary footprints suggest mitochondrial oxidative damage underlies multiple complex I losses in fungi.</title>
        <authorList>
            <person name="Schikora-Tamarit M.A."/>
            <person name="Marcet-Houben M."/>
            <person name="Nosek J."/>
            <person name="Gabaldon T."/>
        </authorList>
    </citation>
    <scope>NUCLEOTIDE SEQUENCE</scope>
    <source>
        <strain evidence="1">CBS6075</strain>
    </source>
</reference>
<reference evidence="1" key="2">
    <citation type="submission" date="2021-01" db="EMBL/GenBank/DDBJ databases">
        <authorList>
            <person name="Schikora-Tamarit M.A."/>
        </authorList>
    </citation>
    <scope>NUCLEOTIDE SEQUENCE</scope>
    <source>
        <strain evidence="1">CBS6075</strain>
    </source>
</reference>